<dbReference type="Proteomes" id="UP001564626">
    <property type="component" value="Unassembled WGS sequence"/>
</dbReference>
<evidence type="ECO:0000256" key="1">
    <source>
        <dbReference type="SAM" id="SignalP"/>
    </source>
</evidence>
<keyword evidence="1" id="KW-0732">Signal</keyword>
<gene>
    <name evidence="2" type="ORF">AB8O55_14005</name>
</gene>
<dbReference type="RefSeq" id="WP_345363279.1">
    <property type="nucleotide sequence ID" value="NZ_BAABII010000010.1"/>
</dbReference>
<sequence length="150" mass="15625">MNRFPRMMTVALGVTTAFAGTVFAAGAAAADGPDHTAEQSGIRIIAQGVTADGGWVEYTGVGHIVVDGTADGVGARAVEEVGGGIWSYGSTRNAIGQKSCYSQYQHDTVAHGSSVSMDGREDSEWVGPGAVSSARLTEYTTATCKTYWRK</sequence>
<feature type="signal peptide" evidence="1">
    <location>
        <begin position="1"/>
        <end position="19"/>
    </location>
</feature>
<evidence type="ECO:0000313" key="3">
    <source>
        <dbReference type="Proteomes" id="UP001564626"/>
    </source>
</evidence>
<reference evidence="2 3" key="1">
    <citation type="submission" date="2024-08" db="EMBL/GenBank/DDBJ databases">
        <title>Genome mining of Saccharopolyspora cebuensis PGLac3 from Nigerian medicinal plant.</title>
        <authorList>
            <person name="Ezeobiora C.E."/>
            <person name="Igbokwe N.H."/>
            <person name="Amin D.H."/>
            <person name="Mendie U.E."/>
        </authorList>
    </citation>
    <scope>NUCLEOTIDE SEQUENCE [LARGE SCALE GENOMIC DNA]</scope>
    <source>
        <strain evidence="2 3">PGLac3</strain>
    </source>
</reference>
<keyword evidence="3" id="KW-1185">Reference proteome</keyword>
<accession>A0ABV4CHF0</accession>
<name>A0ABV4CHF0_9PSEU</name>
<dbReference type="EMBL" id="JBGEHV010000022">
    <property type="protein sequence ID" value="MEY8040517.1"/>
    <property type="molecule type" value="Genomic_DNA"/>
</dbReference>
<proteinExistence type="predicted"/>
<feature type="chain" id="PRO_5045178960" evidence="1">
    <location>
        <begin position="20"/>
        <end position="150"/>
    </location>
</feature>
<comment type="caution">
    <text evidence="2">The sequence shown here is derived from an EMBL/GenBank/DDBJ whole genome shotgun (WGS) entry which is preliminary data.</text>
</comment>
<dbReference type="Pfam" id="PF09683">
    <property type="entry name" value="Lactococcin_972"/>
    <property type="match status" value="1"/>
</dbReference>
<dbReference type="InterPro" id="IPR006540">
    <property type="entry name" value="Lactococcin_972"/>
</dbReference>
<evidence type="ECO:0000313" key="2">
    <source>
        <dbReference type="EMBL" id="MEY8040517.1"/>
    </source>
</evidence>
<protein>
    <submittedName>
        <fullName evidence="2">Lactococcin 972 family bacteriocin</fullName>
    </submittedName>
</protein>
<dbReference type="Gene3D" id="2.60.40.2850">
    <property type="match status" value="1"/>
</dbReference>
<organism evidence="2 3">
    <name type="scientific">Saccharopolyspora cebuensis</name>
    <dbReference type="NCBI Taxonomy" id="418759"/>
    <lineage>
        <taxon>Bacteria</taxon>
        <taxon>Bacillati</taxon>
        <taxon>Actinomycetota</taxon>
        <taxon>Actinomycetes</taxon>
        <taxon>Pseudonocardiales</taxon>
        <taxon>Pseudonocardiaceae</taxon>
        <taxon>Saccharopolyspora</taxon>
    </lineage>
</organism>